<accession>A0A8I3A4A4</accession>
<dbReference type="Proteomes" id="UP000683000">
    <property type="component" value="Unassembled WGS sequence"/>
</dbReference>
<proteinExistence type="predicted"/>
<evidence type="ECO:0000313" key="2">
    <source>
        <dbReference type="Proteomes" id="UP000683000"/>
    </source>
</evidence>
<protein>
    <submittedName>
        <fullName evidence="1">Uncharacterized protein</fullName>
    </submittedName>
</protein>
<gene>
    <name evidence="1" type="ORF">JVT61DRAFT_12428</name>
</gene>
<keyword evidence="2" id="KW-1185">Reference proteome</keyword>
<comment type="caution">
    <text evidence="1">The sequence shown here is derived from an EMBL/GenBank/DDBJ whole genome shotgun (WGS) entry which is preliminary data.</text>
</comment>
<dbReference type="OrthoDB" id="2673516at2759"/>
<dbReference type="EMBL" id="JAGFBS010000056">
    <property type="protein sequence ID" value="KAG6370128.1"/>
    <property type="molecule type" value="Genomic_DNA"/>
</dbReference>
<sequence length="208" mass="24027">MTQARSNEYWEIAIKDKFSRIKSKLLSAKPHVFDDTSMETEEEVVERLIKGKEERSRKGRRDERRLNKYRRRLGITQTLAELKAERGDDDASVWKFLFDLVSALGSDGMSSDESGDKDMETVFHTHVMPWRRDLKKDLNIIDVQRLQEKNIFSTKGAKVTRRIRSGTPLARGPIVGLPQSLYDPEWLAGNLGAPSGETFRWMHIIVQH</sequence>
<dbReference type="AlphaFoldDB" id="A0A8I3A4A4"/>
<evidence type="ECO:0000313" key="1">
    <source>
        <dbReference type="EMBL" id="KAG6370128.1"/>
    </source>
</evidence>
<organism evidence="1 2">
    <name type="scientific">Boletus reticuloceps</name>
    <dbReference type="NCBI Taxonomy" id="495285"/>
    <lineage>
        <taxon>Eukaryota</taxon>
        <taxon>Fungi</taxon>
        <taxon>Dikarya</taxon>
        <taxon>Basidiomycota</taxon>
        <taxon>Agaricomycotina</taxon>
        <taxon>Agaricomycetes</taxon>
        <taxon>Agaricomycetidae</taxon>
        <taxon>Boletales</taxon>
        <taxon>Boletineae</taxon>
        <taxon>Boletaceae</taxon>
        <taxon>Boletoideae</taxon>
        <taxon>Boletus</taxon>
    </lineage>
</organism>
<reference evidence="1" key="1">
    <citation type="submission" date="2021-03" db="EMBL/GenBank/DDBJ databases">
        <title>Evolutionary innovations through gain and loss of genes in the ectomycorrhizal Boletales.</title>
        <authorList>
            <person name="Wu G."/>
            <person name="Miyauchi S."/>
            <person name="Morin E."/>
            <person name="Yang Z.-L."/>
            <person name="Xu J."/>
            <person name="Martin F.M."/>
        </authorList>
    </citation>
    <scope>NUCLEOTIDE SEQUENCE</scope>
    <source>
        <strain evidence="1">BR01</strain>
    </source>
</reference>
<name>A0A8I3A4A4_9AGAM</name>